<feature type="region of interest" description="Disordered" evidence="1">
    <location>
        <begin position="28"/>
        <end position="54"/>
    </location>
</feature>
<evidence type="ECO:0000256" key="1">
    <source>
        <dbReference type="SAM" id="MobiDB-lite"/>
    </source>
</evidence>
<keyword evidence="2" id="KW-0732">Signal</keyword>
<feature type="signal peptide" evidence="2">
    <location>
        <begin position="1"/>
        <end position="19"/>
    </location>
</feature>
<sequence>MNRRLAAMLTLTAAACLTASCSILSPEPGTLNTSSGPTFTGPPGSGKSPEQQAGEGALAKISEYYTVLARLNSDPAAPLSDLDAVAAGRFLDRTKKEITTSRNGNPTPPSDLKVLKNVITKHDIPIDETGAPTAGTATLQMDVCISKPVDKLELGKPILTNPSWPDPAGWRVTADYTQPGTPCSAGSF</sequence>
<geneLocation type="plasmid" evidence="3 4">
    <name>plas1</name>
</geneLocation>
<dbReference type="RefSeq" id="WP_058037091.1">
    <property type="nucleotide sequence ID" value="NZ_CP050125.1"/>
</dbReference>
<dbReference type="Proteomes" id="UP000502345">
    <property type="component" value="Plasmid plas1"/>
</dbReference>
<organism evidence="3 4">
    <name type="scientific">Rhodococcus erythropolis</name>
    <name type="common">Arthrobacter picolinophilus</name>
    <dbReference type="NCBI Taxonomy" id="1833"/>
    <lineage>
        <taxon>Bacteria</taxon>
        <taxon>Bacillati</taxon>
        <taxon>Actinomycetota</taxon>
        <taxon>Actinomycetes</taxon>
        <taxon>Mycobacteriales</taxon>
        <taxon>Nocardiaceae</taxon>
        <taxon>Rhodococcus</taxon>
        <taxon>Rhodococcus erythropolis group</taxon>
    </lineage>
</organism>
<feature type="compositionally biased region" description="Low complexity" evidence="1">
    <location>
        <begin position="33"/>
        <end position="49"/>
    </location>
</feature>
<evidence type="ECO:0008006" key="5">
    <source>
        <dbReference type="Google" id="ProtNLM"/>
    </source>
</evidence>
<proteinExistence type="predicted"/>
<evidence type="ECO:0000313" key="4">
    <source>
        <dbReference type="Proteomes" id="UP000502345"/>
    </source>
</evidence>
<name>A0A6G9D4Z2_RHOER</name>
<evidence type="ECO:0000256" key="2">
    <source>
        <dbReference type="SAM" id="SignalP"/>
    </source>
</evidence>
<protein>
    <recommendedName>
        <fullName evidence="5">Lipoprotein</fullName>
    </recommendedName>
</protein>
<dbReference type="EMBL" id="CP050125">
    <property type="protein sequence ID" value="QIP43901.1"/>
    <property type="molecule type" value="Genomic_DNA"/>
</dbReference>
<keyword evidence="3" id="KW-0614">Plasmid</keyword>
<reference evidence="3 4" key="1">
    <citation type="submission" date="2020-03" db="EMBL/GenBank/DDBJ databases">
        <title>Screen low temperature-resistant strains for efficient degradation of petroleum hydrocarbons under the low temperature.</title>
        <authorList>
            <person name="Wang Y."/>
            <person name="Chen J."/>
        </authorList>
    </citation>
    <scope>NUCLEOTIDE SEQUENCE [LARGE SCALE GENOMIC DNA]</scope>
    <source>
        <strain evidence="3 4">KB1</strain>
        <plasmid evidence="3 4">plas1</plasmid>
    </source>
</reference>
<dbReference type="AlphaFoldDB" id="A0A6G9D4Z2"/>
<dbReference type="PROSITE" id="PS51257">
    <property type="entry name" value="PROKAR_LIPOPROTEIN"/>
    <property type="match status" value="1"/>
</dbReference>
<gene>
    <name evidence="3" type="ORF">G9444_6658</name>
</gene>
<evidence type="ECO:0000313" key="3">
    <source>
        <dbReference type="EMBL" id="QIP43901.1"/>
    </source>
</evidence>
<feature type="chain" id="PRO_5039196427" description="Lipoprotein" evidence="2">
    <location>
        <begin position="20"/>
        <end position="188"/>
    </location>
</feature>
<accession>A0A6G9D4Z2</accession>